<keyword evidence="1" id="KW-0472">Membrane</keyword>
<dbReference type="InterPro" id="IPR036047">
    <property type="entry name" value="F-box-like_dom_sf"/>
</dbReference>
<organism evidence="2 3">
    <name type="scientific">Quillaja saponaria</name>
    <name type="common">Soap bark tree</name>
    <dbReference type="NCBI Taxonomy" id="32244"/>
    <lineage>
        <taxon>Eukaryota</taxon>
        <taxon>Viridiplantae</taxon>
        <taxon>Streptophyta</taxon>
        <taxon>Embryophyta</taxon>
        <taxon>Tracheophyta</taxon>
        <taxon>Spermatophyta</taxon>
        <taxon>Magnoliopsida</taxon>
        <taxon>eudicotyledons</taxon>
        <taxon>Gunneridae</taxon>
        <taxon>Pentapetalae</taxon>
        <taxon>rosids</taxon>
        <taxon>fabids</taxon>
        <taxon>Fabales</taxon>
        <taxon>Quillajaceae</taxon>
        <taxon>Quillaja</taxon>
    </lineage>
</organism>
<accession>A0AAD7Q6V6</accession>
<evidence type="ECO:0000313" key="2">
    <source>
        <dbReference type="EMBL" id="KAJ7975965.1"/>
    </source>
</evidence>
<name>A0AAD7Q6V6_QUISA</name>
<dbReference type="KEGG" id="qsa:O6P43_005802"/>
<keyword evidence="1" id="KW-1133">Transmembrane helix</keyword>
<evidence type="ECO:0000256" key="1">
    <source>
        <dbReference type="SAM" id="Phobius"/>
    </source>
</evidence>
<proteinExistence type="predicted"/>
<dbReference type="AlphaFoldDB" id="A0AAD7Q6V6"/>
<sequence length="83" mass="9952">MRLCWKPSCRNDPKPKEMMIYIPKDILYDIFLLLPVPTLVLFKSLNKTWHAKISSRAFAREHLHRWVNERSSKQQKLFLLDLG</sequence>
<comment type="caution">
    <text evidence="2">The sequence shown here is derived from an EMBL/GenBank/DDBJ whole genome shotgun (WGS) entry which is preliminary data.</text>
</comment>
<dbReference type="EMBL" id="JARAOO010000003">
    <property type="protein sequence ID" value="KAJ7975965.1"/>
    <property type="molecule type" value="Genomic_DNA"/>
</dbReference>
<gene>
    <name evidence="2" type="ORF">O6P43_005802</name>
</gene>
<keyword evidence="1" id="KW-0812">Transmembrane</keyword>
<dbReference type="SUPFAM" id="SSF81383">
    <property type="entry name" value="F-box domain"/>
    <property type="match status" value="1"/>
</dbReference>
<feature type="transmembrane region" description="Helical" evidence="1">
    <location>
        <begin position="26"/>
        <end position="46"/>
    </location>
</feature>
<keyword evidence="3" id="KW-1185">Reference proteome</keyword>
<protein>
    <submittedName>
        <fullName evidence="2">F-box family protein</fullName>
    </submittedName>
</protein>
<dbReference type="Proteomes" id="UP001163823">
    <property type="component" value="Chromosome 3"/>
</dbReference>
<evidence type="ECO:0000313" key="3">
    <source>
        <dbReference type="Proteomes" id="UP001163823"/>
    </source>
</evidence>
<reference evidence="2" key="1">
    <citation type="journal article" date="2023" name="Science">
        <title>Elucidation of the pathway for biosynthesis of saponin adjuvants from the soapbark tree.</title>
        <authorList>
            <person name="Reed J."/>
            <person name="Orme A."/>
            <person name="El-Demerdash A."/>
            <person name="Owen C."/>
            <person name="Martin L.B.B."/>
            <person name="Misra R.C."/>
            <person name="Kikuchi S."/>
            <person name="Rejzek M."/>
            <person name="Martin A.C."/>
            <person name="Harkess A."/>
            <person name="Leebens-Mack J."/>
            <person name="Louveau T."/>
            <person name="Stephenson M.J."/>
            <person name="Osbourn A."/>
        </authorList>
    </citation>
    <scope>NUCLEOTIDE SEQUENCE</scope>
    <source>
        <strain evidence="2">S10</strain>
    </source>
</reference>